<dbReference type="PANTHER" id="PTHR39560">
    <property type="entry name" value="PROTEIN ADENYLYLTRANSFERASE FIC-RELATED"/>
    <property type="match status" value="1"/>
</dbReference>
<evidence type="ECO:0000256" key="1">
    <source>
        <dbReference type="ARBA" id="ARBA00022679"/>
    </source>
</evidence>
<dbReference type="Pfam" id="PF02661">
    <property type="entry name" value="Fic"/>
    <property type="match status" value="1"/>
</dbReference>
<dbReference type="RefSeq" id="WP_072775130.1">
    <property type="nucleotide sequence ID" value="NZ_FRDN01000021.1"/>
</dbReference>
<organism evidence="9 10">
    <name type="scientific">Desulfitobacterium chlororespirans DSM 11544</name>
    <dbReference type="NCBI Taxonomy" id="1121395"/>
    <lineage>
        <taxon>Bacteria</taxon>
        <taxon>Bacillati</taxon>
        <taxon>Bacillota</taxon>
        <taxon>Clostridia</taxon>
        <taxon>Eubacteriales</taxon>
        <taxon>Desulfitobacteriaceae</taxon>
        <taxon>Desulfitobacterium</taxon>
    </lineage>
</organism>
<evidence type="ECO:0000256" key="3">
    <source>
        <dbReference type="ARBA" id="ARBA00022741"/>
    </source>
</evidence>
<evidence type="ECO:0000313" key="10">
    <source>
        <dbReference type="Proteomes" id="UP000184010"/>
    </source>
</evidence>
<proteinExistence type="predicted"/>
<dbReference type="AlphaFoldDB" id="A0A1M7UYH8"/>
<protein>
    <recommendedName>
        <fullName evidence="5">protein adenylyltransferase</fullName>
        <ecNumber evidence="5">2.7.7.108</ecNumber>
    </recommendedName>
</protein>
<dbReference type="GO" id="GO:0051302">
    <property type="term" value="P:regulation of cell division"/>
    <property type="evidence" value="ECO:0007669"/>
    <property type="project" value="TreeGrafter"/>
</dbReference>
<comment type="catalytic activity">
    <reaction evidence="6">
        <text>L-threonyl-[protein] + ATP = 3-O-(5'-adenylyl)-L-threonyl-[protein] + diphosphate</text>
        <dbReference type="Rhea" id="RHEA:54292"/>
        <dbReference type="Rhea" id="RHEA-COMP:11060"/>
        <dbReference type="Rhea" id="RHEA-COMP:13847"/>
        <dbReference type="ChEBI" id="CHEBI:30013"/>
        <dbReference type="ChEBI" id="CHEBI:30616"/>
        <dbReference type="ChEBI" id="CHEBI:33019"/>
        <dbReference type="ChEBI" id="CHEBI:138113"/>
        <dbReference type="EC" id="2.7.7.108"/>
    </reaction>
</comment>
<feature type="domain" description="Fido" evidence="8">
    <location>
        <begin position="50"/>
        <end position="195"/>
    </location>
</feature>
<dbReference type="InterPro" id="IPR003812">
    <property type="entry name" value="Fido"/>
</dbReference>
<comment type="catalytic activity">
    <reaction evidence="7">
        <text>L-tyrosyl-[protein] + ATP = O-(5'-adenylyl)-L-tyrosyl-[protein] + diphosphate</text>
        <dbReference type="Rhea" id="RHEA:54288"/>
        <dbReference type="Rhea" id="RHEA-COMP:10136"/>
        <dbReference type="Rhea" id="RHEA-COMP:13846"/>
        <dbReference type="ChEBI" id="CHEBI:30616"/>
        <dbReference type="ChEBI" id="CHEBI:33019"/>
        <dbReference type="ChEBI" id="CHEBI:46858"/>
        <dbReference type="ChEBI" id="CHEBI:83624"/>
        <dbReference type="EC" id="2.7.7.108"/>
    </reaction>
</comment>
<name>A0A1M7UYH8_9FIRM</name>
<keyword evidence="2" id="KW-0548">Nucleotidyltransferase</keyword>
<evidence type="ECO:0000256" key="6">
    <source>
        <dbReference type="ARBA" id="ARBA00047939"/>
    </source>
</evidence>
<evidence type="ECO:0000256" key="5">
    <source>
        <dbReference type="ARBA" id="ARBA00034531"/>
    </source>
</evidence>
<gene>
    <name evidence="9" type="ORF">SAMN02745215_05061</name>
</gene>
<evidence type="ECO:0000256" key="2">
    <source>
        <dbReference type="ARBA" id="ARBA00022695"/>
    </source>
</evidence>
<evidence type="ECO:0000259" key="8">
    <source>
        <dbReference type="PROSITE" id="PS51459"/>
    </source>
</evidence>
<dbReference type="STRING" id="1121395.SAMN02745215_05061"/>
<evidence type="ECO:0000313" key="9">
    <source>
        <dbReference type="EMBL" id="SHN87976.1"/>
    </source>
</evidence>
<dbReference type="GO" id="GO:0070733">
    <property type="term" value="F:AMPylase activity"/>
    <property type="evidence" value="ECO:0007669"/>
    <property type="project" value="UniProtKB-EC"/>
</dbReference>
<dbReference type="Gene3D" id="1.10.3290.10">
    <property type="entry name" value="Fido-like domain"/>
    <property type="match status" value="1"/>
</dbReference>
<dbReference type="Proteomes" id="UP000184010">
    <property type="component" value="Unassembled WGS sequence"/>
</dbReference>
<reference evidence="10" key="1">
    <citation type="submission" date="2016-12" db="EMBL/GenBank/DDBJ databases">
        <authorList>
            <person name="Varghese N."/>
            <person name="Submissions S."/>
        </authorList>
    </citation>
    <scope>NUCLEOTIDE SEQUENCE [LARGE SCALE GENOMIC DNA]</scope>
    <source>
        <strain evidence="10">DSM 11544</strain>
    </source>
</reference>
<keyword evidence="4" id="KW-0067">ATP-binding</keyword>
<evidence type="ECO:0000256" key="7">
    <source>
        <dbReference type="ARBA" id="ARBA00048696"/>
    </source>
</evidence>
<keyword evidence="10" id="KW-1185">Reference proteome</keyword>
<dbReference type="EMBL" id="FRDN01000021">
    <property type="protein sequence ID" value="SHN87976.1"/>
    <property type="molecule type" value="Genomic_DNA"/>
</dbReference>
<evidence type="ECO:0000256" key="4">
    <source>
        <dbReference type="ARBA" id="ARBA00022840"/>
    </source>
</evidence>
<keyword evidence="3" id="KW-0547">Nucleotide-binding</keyword>
<sequence length="220" mass="26161">MQRFEYCYPGTNVLKNKLGIRDQERLFGMERSLTFFRLEQLRKQPNLGKFDLTHLQKIHQHIFQDIYEWAGQIRSEDIAKGKSIFALRQFIEPLCNDLFKELRNENYLKGLAINQFSERLAYYTSEINAYHPFREGNGRTTREFIRCLAKDAGYELSYSEIDKGQLMDAYIDSFQGDNSQLAKLYREHLKPIIQDQERTLQADEVSLDTQEMDDDWDYEL</sequence>
<keyword evidence="1" id="KW-0808">Transferase</keyword>
<dbReference type="PROSITE" id="PS51459">
    <property type="entry name" value="FIDO"/>
    <property type="match status" value="1"/>
</dbReference>
<dbReference type="EC" id="2.7.7.108" evidence="5"/>
<dbReference type="SUPFAM" id="SSF140931">
    <property type="entry name" value="Fic-like"/>
    <property type="match status" value="1"/>
</dbReference>
<accession>A0A1M7UYH8</accession>
<dbReference type="InterPro" id="IPR036597">
    <property type="entry name" value="Fido-like_dom_sf"/>
</dbReference>
<dbReference type="PANTHER" id="PTHR39560:SF1">
    <property type="entry name" value="PROTEIN ADENYLYLTRANSFERASE FIC-RELATED"/>
    <property type="match status" value="1"/>
</dbReference>
<dbReference type="GO" id="GO:0005524">
    <property type="term" value="F:ATP binding"/>
    <property type="evidence" value="ECO:0007669"/>
    <property type="project" value="UniProtKB-KW"/>
</dbReference>